<dbReference type="AlphaFoldDB" id="A0A0V1JPQ3"/>
<reference evidence="1 2" key="1">
    <citation type="submission" date="2015-01" db="EMBL/GenBank/DDBJ databases">
        <title>Evolution of Trichinella species and genotypes.</title>
        <authorList>
            <person name="Korhonen P.K."/>
            <person name="Edoardo P."/>
            <person name="Giuseppe L.R."/>
            <person name="Gasser R.B."/>
        </authorList>
    </citation>
    <scope>NUCLEOTIDE SEQUENCE [LARGE SCALE GENOMIC DNA]</scope>
    <source>
        <strain evidence="1">ISS176</strain>
    </source>
</reference>
<dbReference type="EMBL" id="JYDV01000065">
    <property type="protein sequence ID" value="KRZ36932.1"/>
    <property type="molecule type" value="Genomic_DNA"/>
</dbReference>
<sequence>MHQYDDSYLHNEALEINFWGLEISEDLLLIGHFIFVLAHRFSYVPPSRICLYPYINSRLLAPAYPP</sequence>
<evidence type="ECO:0000313" key="2">
    <source>
        <dbReference type="Proteomes" id="UP000054826"/>
    </source>
</evidence>
<organism evidence="1 2">
    <name type="scientific">Trichinella pseudospiralis</name>
    <name type="common">Parasitic roundworm</name>
    <dbReference type="NCBI Taxonomy" id="6337"/>
    <lineage>
        <taxon>Eukaryota</taxon>
        <taxon>Metazoa</taxon>
        <taxon>Ecdysozoa</taxon>
        <taxon>Nematoda</taxon>
        <taxon>Enoplea</taxon>
        <taxon>Dorylaimia</taxon>
        <taxon>Trichinellida</taxon>
        <taxon>Trichinellidae</taxon>
        <taxon>Trichinella</taxon>
    </lineage>
</organism>
<protein>
    <submittedName>
        <fullName evidence="1">Uncharacterized protein</fullName>
    </submittedName>
</protein>
<accession>A0A0V1JPQ3</accession>
<dbReference type="Proteomes" id="UP000054826">
    <property type="component" value="Unassembled WGS sequence"/>
</dbReference>
<gene>
    <name evidence="1" type="ORF">T4C_11821</name>
</gene>
<proteinExistence type="predicted"/>
<evidence type="ECO:0000313" key="1">
    <source>
        <dbReference type="EMBL" id="KRZ36932.1"/>
    </source>
</evidence>
<name>A0A0V1JPQ3_TRIPS</name>
<comment type="caution">
    <text evidence="1">The sequence shown here is derived from an EMBL/GenBank/DDBJ whole genome shotgun (WGS) entry which is preliminary data.</text>
</comment>